<feature type="region of interest" description="Disordered" evidence="2">
    <location>
        <begin position="89"/>
        <end position="147"/>
    </location>
</feature>
<organism evidence="3">
    <name type="scientific">Trypanosoma vivax (strain Y486)</name>
    <dbReference type="NCBI Taxonomy" id="1055687"/>
    <lineage>
        <taxon>Eukaryota</taxon>
        <taxon>Discoba</taxon>
        <taxon>Euglenozoa</taxon>
        <taxon>Kinetoplastea</taxon>
        <taxon>Metakinetoplastina</taxon>
        <taxon>Trypanosomatida</taxon>
        <taxon>Trypanosomatidae</taxon>
        <taxon>Trypanosoma</taxon>
        <taxon>Duttonella</taxon>
    </lineage>
</organism>
<proteinExistence type="predicted"/>
<protein>
    <submittedName>
        <fullName evidence="3">Uncharacterized protein</fullName>
    </submittedName>
</protein>
<feature type="coiled-coil region" evidence="1">
    <location>
        <begin position="205"/>
        <end position="253"/>
    </location>
</feature>
<gene>
    <name evidence="3" type="ORF">TVY486_0802390</name>
</gene>
<evidence type="ECO:0000256" key="1">
    <source>
        <dbReference type="SAM" id="Coils"/>
    </source>
</evidence>
<feature type="compositionally biased region" description="Polar residues" evidence="2">
    <location>
        <begin position="109"/>
        <end position="122"/>
    </location>
</feature>
<feature type="compositionally biased region" description="Gly residues" evidence="2">
    <location>
        <begin position="123"/>
        <end position="138"/>
    </location>
</feature>
<dbReference type="VEuPathDB" id="TriTrypDB:TvY486_0802390"/>
<sequence>MSGININEASKEELVSIVRQLHQRLKDNARRLAQSKEFEEQVAMLKRELGEKNAAVTALAEQNVMLSEQTARNEETIRELIKQIEELRDAEGRSASEGAAAGMRVLSPRGQQREQPSNSRTFGNGGVGGLGSAHGTGGDPASTAAATIKRQSEEIAELEHKVRELTEENMFYSKVAARRGAHEAREALRALLPDKGADSAEVEAVASLHDRIRALEDEGETLRRMLRHQEQEKVGLSKELNDLREELSQLELDLVTSERWKAEGVMNHCESPAALSLTLNDTSSTQGGDCPPSRTFA</sequence>
<keyword evidence="1" id="KW-0175">Coiled coil</keyword>
<dbReference type="AlphaFoldDB" id="G0U0N1"/>
<evidence type="ECO:0000313" key="3">
    <source>
        <dbReference type="EMBL" id="CCC49630.1"/>
    </source>
</evidence>
<reference evidence="3" key="1">
    <citation type="journal article" date="2012" name="Proc. Natl. Acad. Sci. U.S.A.">
        <title>Antigenic diversity is generated by distinct evolutionary mechanisms in African trypanosome species.</title>
        <authorList>
            <person name="Jackson A.P."/>
            <person name="Berry A."/>
            <person name="Aslett M."/>
            <person name="Allison H.C."/>
            <person name="Burton P."/>
            <person name="Vavrova-Anderson J."/>
            <person name="Brown R."/>
            <person name="Browne H."/>
            <person name="Corton N."/>
            <person name="Hauser H."/>
            <person name="Gamble J."/>
            <person name="Gilderthorp R."/>
            <person name="Marcello L."/>
            <person name="McQuillan J."/>
            <person name="Otto T.D."/>
            <person name="Quail M.A."/>
            <person name="Sanders M.J."/>
            <person name="van Tonder A."/>
            <person name="Ginger M.L."/>
            <person name="Field M.C."/>
            <person name="Barry J.D."/>
            <person name="Hertz-Fowler C."/>
            <person name="Berriman M."/>
        </authorList>
    </citation>
    <scope>NUCLEOTIDE SEQUENCE</scope>
    <source>
        <strain evidence="3">Y486</strain>
    </source>
</reference>
<accession>G0U0N1</accession>
<evidence type="ECO:0000256" key="2">
    <source>
        <dbReference type="SAM" id="MobiDB-lite"/>
    </source>
</evidence>
<name>G0U0N1_TRYVY</name>
<dbReference type="EMBL" id="HE573024">
    <property type="protein sequence ID" value="CCC49630.1"/>
    <property type="molecule type" value="Genomic_DNA"/>
</dbReference>